<protein>
    <recommendedName>
        <fullName evidence="1">Zinc-binding loop region of homing endonuclease domain-containing protein</fullName>
    </recommendedName>
</protein>
<evidence type="ECO:0000313" key="2">
    <source>
        <dbReference type="EMBL" id="KAF2433050.1"/>
    </source>
</evidence>
<keyword evidence="3" id="KW-1185">Reference proteome</keyword>
<sequence>MRLIVVLKFPKGFEQVVASTRSQSVCQEDDSADLKPRPHRSREQLKRLKRLLYYNMPPKVEQRLKTWTAKLLEELPQSDNGGRNINQCWIHPAITTSQANNKAITTEIQIDHVNRISIQFGHTMLLLHNKITDEQKSGIIEESWHLSHICGNFRCLNLHHFTIEPGSVNQNRKICHNKSKGRACVNRNHKPRCFFEPSDP</sequence>
<evidence type="ECO:0000259" key="1">
    <source>
        <dbReference type="Pfam" id="PF05551"/>
    </source>
</evidence>
<dbReference type="GO" id="GO:0004519">
    <property type="term" value="F:endonuclease activity"/>
    <property type="evidence" value="ECO:0007669"/>
    <property type="project" value="InterPro"/>
</dbReference>
<dbReference type="EMBL" id="MU007023">
    <property type="protein sequence ID" value="KAF2433050.1"/>
    <property type="molecule type" value="Genomic_DNA"/>
</dbReference>
<accession>A0A9P4NWP8</accession>
<dbReference type="InterPro" id="IPR044925">
    <property type="entry name" value="His-Me_finger_sf"/>
</dbReference>
<dbReference type="InterPro" id="IPR044930">
    <property type="entry name" value="Homing_endonuclease_His-Me"/>
</dbReference>
<name>A0A9P4NWP8_9PEZI</name>
<gene>
    <name evidence="2" type="ORF">EJ08DRAFT_105578</name>
</gene>
<dbReference type="OrthoDB" id="3946230at2759"/>
<dbReference type="Proteomes" id="UP000800235">
    <property type="component" value="Unassembled WGS sequence"/>
</dbReference>
<dbReference type="AlphaFoldDB" id="A0A9P4NWP8"/>
<dbReference type="Pfam" id="PF05551">
    <property type="entry name" value="zf-His_Me_endon"/>
    <property type="match status" value="1"/>
</dbReference>
<dbReference type="Gene3D" id="3.90.75.10">
    <property type="entry name" value="Homing Intron 3 (I-ppo) Encoded Endonuclease, Chain A"/>
    <property type="match status" value="1"/>
</dbReference>
<proteinExistence type="predicted"/>
<evidence type="ECO:0000313" key="3">
    <source>
        <dbReference type="Proteomes" id="UP000800235"/>
    </source>
</evidence>
<dbReference type="SUPFAM" id="SSF54060">
    <property type="entry name" value="His-Me finger endonucleases"/>
    <property type="match status" value="1"/>
</dbReference>
<comment type="caution">
    <text evidence="2">The sequence shown here is derived from an EMBL/GenBank/DDBJ whole genome shotgun (WGS) entry which is preliminary data.</text>
</comment>
<organism evidence="2 3">
    <name type="scientific">Tothia fuscella</name>
    <dbReference type="NCBI Taxonomy" id="1048955"/>
    <lineage>
        <taxon>Eukaryota</taxon>
        <taxon>Fungi</taxon>
        <taxon>Dikarya</taxon>
        <taxon>Ascomycota</taxon>
        <taxon>Pezizomycotina</taxon>
        <taxon>Dothideomycetes</taxon>
        <taxon>Pleosporomycetidae</taxon>
        <taxon>Venturiales</taxon>
        <taxon>Cylindrosympodiaceae</taxon>
        <taxon>Tothia</taxon>
    </lineage>
</organism>
<feature type="domain" description="Zinc-binding loop region of homing endonuclease" evidence="1">
    <location>
        <begin position="87"/>
        <end position="195"/>
    </location>
</feature>
<dbReference type="InterPro" id="IPR008704">
    <property type="entry name" value="Endonuclease_Zinc-binding_loop"/>
</dbReference>
<reference evidence="2" key="1">
    <citation type="journal article" date="2020" name="Stud. Mycol.">
        <title>101 Dothideomycetes genomes: a test case for predicting lifestyles and emergence of pathogens.</title>
        <authorList>
            <person name="Haridas S."/>
            <person name="Albert R."/>
            <person name="Binder M."/>
            <person name="Bloem J."/>
            <person name="Labutti K."/>
            <person name="Salamov A."/>
            <person name="Andreopoulos B."/>
            <person name="Baker S."/>
            <person name="Barry K."/>
            <person name="Bills G."/>
            <person name="Bluhm B."/>
            <person name="Cannon C."/>
            <person name="Castanera R."/>
            <person name="Culley D."/>
            <person name="Daum C."/>
            <person name="Ezra D."/>
            <person name="Gonzalez J."/>
            <person name="Henrissat B."/>
            <person name="Kuo A."/>
            <person name="Liang C."/>
            <person name="Lipzen A."/>
            <person name="Lutzoni F."/>
            <person name="Magnuson J."/>
            <person name="Mondo S."/>
            <person name="Nolan M."/>
            <person name="Ohm R."/>
            <person name="Pangilinan J."/>
            <person name="Park H.-J."/>
            <person name="Ramirez L."/>
            <person name="Alfaro M."/>
            <person name="Sun H."/>
            <person name="Tritt A."/>
            <person name="Yoshinaga Y."/>
            <person name="Zwiers L.-H."/>
            <person name="Turgeon B."/>
            <person name="Goodwin S."/>
            <person name="Spatafora J."/>
            <person name="Crous P."/>
            <person name="Grigoriev I."/>
        </authorList>
    </citation>
    <scope>NUCLEOTIDE SEQUENCE</scope>
    <source>
        <strain evidence="2">CBS 130266</strain>
    </source>
</reference>